<dbReference type="Proteomes" id="UP000015106">
    <property type="component" value="Chromosome 6"/>
</dbReference>
<keyword evidence="1" id="KW-0732">Signal</keyword>
<reference evidence="3" key="1">
    <citation type="journal article" date="2013" name="Nature">
        <title>Draft genome of the wheat A-genome progenitor Triticum urartu.</title>
        <authorList>
            <person name="Ling H.Q."/>
            <person name="Zhao S."/>
            <person name="Liu D."/>
            <person name="Wang J."/>
            <person name="Sun H."/>
            <person name="Zhang C."/>
            <person name="Fan H."/>
            <person name="Li D."/>
            <person name="Dong L."/>
            <person name="Tao Y."/>
            <person name="Gao C."/>
            <person name="Wu H."/>
            <person name="Li Y."/>
            <person name="Cui Y."/>
            <person name="Guo X."/>
            <person name="Zheng S."/>
            <person name="Wang B."/>
            <person name="Yu K."/>
            <person name="Liang Q."/>
            <person name="Yang W."/>
            <person name="Lou X."/>
            <person name="Chen J."/>
            <person name="Feng M."/>
            <person name="Jian J."/>
            <person name="Zhang X."/>
            <person name="Luo G."/>
            <person name="Jiang Y."/>
            <person name="Liu J."/>
            <person name="Wang Z."/>
            <person name="Sha Y."/>
            <person name="Zhang B."/>
            <person name="Wu H."/>
            <person name="Tang D."/>
            <person name="Shen Q."/>
            <person name="Xue P."/>
            <person name="Zou S."/>
            <person name="Wang X."/>
            <person name="Liu X."/>
            <person name="Wang F."/>
            <person name="Yang Y."/>
            <person name="An X."/>
            <person name="Dong Z."/>
            <person name="Zhang K."/>
            <person name="Zhang X."/>
            <person name="Luo M.C."/>
            <person name="Dvorak J."/>
            <person name="Tong Y."/>
            <person name="Wang J."/>
            <person name="Yang H."/>
            <person name="Li Z."/>
            <person name="Wang D."/>
            <person name="Zhang A."/>
            <person name="Wang J."/>
        </authorList>
    </citation>
    <scope>NUCLEOTIDE SEQUENCE</scope>
    <source>
        <strain evidence="3">cv. G1812</strain>
    </source>
</reference>
<reference evidence="2" key="3">
    <citation type="submission" date="2022-06" db="UniProtKB">
        <authorList>
            <consortium name="EnsemblPlants"/>
        </authorList>
    </citation>
    <scope>IDENTIFICATION</scope>
</reference>
<dbReference type="Gramene" id="TuG1812G0600003596.01.T01">
    <property type="protein sequence ID" value="TuG1812G0600003596.01.T01"/>
    <property type="gene ID" value="TuG1812G0600003596.01"/>
</dbReference>
<sequence>GRSATSPLSLLLLLLDLLSPLFLFLAGQDLHGAAGPQSRWIWPPPHQIRRKWILPGQIRPDPTGPRRRRHRSTAPLDLQRHLPPAAPSLGRHAIMWMMLGVSLVCVHEENLLFLEAWQTVDPAATTSTLCDELVNTREETYDSTCAKSAYVATLGDRFIGFLKPMPFLK</sequence>
<feature type="signal peptide" evidence="1">
    <location>
        <begin position="1"/>
        <end position="26"/>
    </location>
</feature>
<proteinExistence type="predicted"/>
<reference evidence="2" key="2">
    <citation type="submission" date="2018-03" db="EMBL/GenBank/DDBJ databases">
        <title>The Triticum urartu genome reveals the dynamic nature of wheat genome evolution.</title>
        <authorList>
            <person name="Ling H."/>
            <person name="Ma B."/>
            <person name="Shi X."/>
            <person name="Liu H."/>
            <person name="Dong L."/>
            <person name="Sun H."/>
            <person name="Cao Y."/>
            <person name="Gao Q."/>
            <person name="Zheng S."/>
            <person name="Li Y."/>
            <person name="Yu Y."/>
            <person name="Du H."/>
            <person name="Qi M."/>
            <person name="Li Y."/>
            <person name="Yu H."/>
            <person name="Cui Y."/>
            <person name="Wang N."/>
            <person name="Chen C."/>
            <person name="Wu H."/>
            <person name="Zhao Y."/>
            <person name="Zhang J."/>
            <person name="Li Y."/>
            <person name="Zhou W."/>
            <person name="Zhang B."/>
            <person name="Hu W."/>
            <person name="Eijk M."/>
            <person name="Tang J."/>
            <person name="Witsenboer H."/>
            <person name="Zhao S."/>
            <person name="Li Z."/>
            <person name="Zhang A."/>
            <person name="Wang D."/>
            <person name="Liang C."/>
        </authorList>
    </citation>
    <scope>NUCLEOTIDE SEQUENCE [LARGE SCALE GENOMIC DNA]</scope>
    <source>
        <strain evidence="2">cv. G1812</strain>
    </source>
</reference>
<protein>
    <submittedName>
        <fullName evidence="2">Uncharacterized protein</fullName>
    </submittedName>
</protein>
<feature type="chain" id="PRO_5035896098" evidence="1">
    <location>
        <begin position="27"/>
        <end position="169"/>
    </location>
</feature>
<evidence type="ECO:0000313" key="2">
    <source>
        <dbReference type="EnsemblPlants" id="TuG1812G0600003596.01.T01"/>
    </source>
</evidence>
<dbReference type="EnsemblPlants" id="TuG1812G0600003596.01.T01">
    <property type="protein sequence ID" value="TuG1812G0600003596.01.T01"/>
    <property type="gene ID" value="TuG1812G0600003596.01"/>
</dbReference>
<keyword evidence="3" id="KW-1185">Reference proteome</keyword>
<evidence type="ECO:0000313" key="3">
    <source>
        <dbReference type="Proteomes" id="UP000015106"/>
    </source>
</evidence>
<organism evidence="2 3">
    <name type="scientific">Triticum urartu</name>
    <name type="common">Red wild einkorn</name>
    <name type="synonym">Crithodium urartu</name>
    <dbReference type="NCBI Taxonomy" id="4572"/>
    <lineage>
        <taxon>Eukaryota</taxon>
        <taxon>Viridiplantae</taxon>
        <taxon>Streptophyta</taxon>
        <taxon>Embryophyta</taxon>
        <taxon>Tracheophyta</taxon>
        <taxon>Spermatophyta</taxon>
        <taxon>Magnoliopsida</taxon>
        <taxon>Liliopsida</taxon>
        <taxon>Poales</taxon>
        <taxon>Poaceae</taxon>
        <taxon>BOP clade</taxon>
        <taxon>Pooideae</taxon>
        <taxon>Triticodae</taxon>
        <taxon>Triticeae</taxon>
        <taxon>Triticinae</taxon>
        <taxon>Triticum</taxon>
    </lineage>
</organism>
<evidence type="ECO:0000256" key="1">
    <source>
        <dbReference type="SAM" id="SignalP"/>
    </source>
</evidence>
<dbReference type="AlphaFoldDB" id="A0A8R7QVG3"/>
<name>A0A8R7QVG3_TRIUA</name>
<accession>A0A8R7QVG3</accession>